<evidence type="ECO:0000256" key="1">
    <source>
        <dbReference type="ARBA" id="ARBA00022801"/>
    </source>
</evidence>
<dbReference type="Pfam" id="PF03629">
    <property type="entry name" value="SASA"/>
    <property type="match status" value="1"/>
</dbReference>
<evidence type="ECO:0000313" key="5">
    <source>
        <dbReference type="Proteomes" id="UP000505355"/>
    </source>
</evidence>
<feature type="domain" description="Sialate O-acetylesterase" evidence="3">
    <location>
        <begin position="295"/>
        <end position="404"/>
    </location>
</feature>
<dbReference type="SUPFAM" id="SSF52266">
    <property type="entry name" value="SGNH hydrolase"/>
    <property type="match status" value="1"/>
</dbReference>
<name>A0A7D4Q7L1_9SPHI</name>
<dbReference type="InterPro" id="IPR039329">
    <property type="entry name" value="SIAE"/>
</dbReference>
<feature type="chain" id="PRO_5028858258" evidence="2">
    <location>
        <begin position="31"/>
        <end position="526"/>
    </location>
</feature>
<organism evidence="4 5">
    <name type="scientific">Mucilaginibacter mali</name>
    <dbReference type="NCBI Taxonomy" id="2740462"/>
    <lineage>
        <taxon>Bacteria</taxon>
        <taxon>Pseudomonadati</taxon>
        <taxon>Bacteroidota</taxon>
        <taxon>Sphingobacteriia</taxon>
        <taxon>Sphingobacteriales</taxon>
        <taxon>Sphingobacteriaceae</taxon>
        <taxon>Mucilaginibacter</taxon>
    </lineage>
</organism>
<dbReference type="GO" id="GO:0001681">
    <property type="term" value="F:sialate O-acetylesterase activity"/>
    <property type="evidence" value="ECO:0007669"/>
    <property type="project" value="InterPro"/>
</dbReference>
<sequence length="526" mass="58738">MIFKPNGFNFILKKLQTLALLLLCGGMARADIKLPSVIADNMVLQQRSKVNLWGWASPGEKVSVEYSWSKSAIVATADKNGKWNISIVTPAASKTAYSLTFKGKNTIEIKNVLIGEVWLCSGQSNMKFTIAKGPATWETGVNDYEAEVAKINNPYIREYTVKETVSDTLMNDTQGEWQEANPGNARLFSAVAYYYAREIYAKTGFPIGLIASTWGGTPAEAWTKKEVLQSDADLNVILSRYDNALKSYPQEMKNYPALLAQWQKDTAAARLQNIKAPKAPAKPADPMTNSKSPYKLYNGMIAPIINYTVKGVIWYQGESNADHAYQYRKLFPAMIKSWRDDHHDQNLPFYFVQISPHYTQNAEIREAQLLTYRNVPHTGMAVTIDNGDSANVHPRNKELVGKRLALWPLAHDYGFKEMPYSGPLYKAMKIEGDKIRISFDEVGEGLVAKDGDLKEFTIAGDDHVFHGAQAKIEGNMLIVSSSLVNKPVAVRFAWRSIPYPNLYNKAGLPASPFRTDSWPGLTEGKN</sequence>
<dbReference type="KEGG" id="mmab:HQ865_10575"/>
<dbReference type="EMBL" id="CP054139">
    <property type="protein sequence ID" value="QKJ33127.1"/>
    <property type="molecule type" value="Genomic_DNA"/>
</dbReference>
<dbReference type="PANTHER" id="PTHR22901">
    <property type="entry name" value="SIALATE O-ACETYLESTERASE"/>
    <property type="match status" value="1"/>
</dbReference>
<keyword evidence="1" id="KW-0378">Hydrolase</keyword>
<feature type="signal peptide" evidence="2">
    <location>
        <begin position="1"/>
        <end position="30"/>
    </location>
</feature>
<protein>
    <submittedName>
        <fullName evidence="4">Sialate O-acetylesterase</fullName>
    </submittedName>
</protein>
<gene>
    <name evidence="4" type="ORF">HQ865_10575</name>
</gene>
<evidence type="ECO:0000256" key="2">
    <source>
        <dbReference type="SAM" id="SignalP"/>
    </source>
</evidence>
<dbReference type="InterPro" id="IPR005181">
    <property type="entry name" value="SASA"/>
</dbReference>
<keyword evidence="2" id="KW-0732">Signal</keyword>
<proteinExistence type="predicted"/>
<dbReference type="PANTHER" id="PTHR22901:SF0">
    <property type="entry name" value="SIALATE O-ACETYLESTERASE"/>
    <property type="match status" value="1"/>
</dbReference>
<dbReference type="AlphaFoldDB" id="A0A7D4Q7L1"/>
<evidence type="ECO:0000313" key="4">
    <source>
        <dbReference type="EMBL" id="QKJ33127.1"/>
    </source>
</evidence>
<accession>A0A7D4Q7L1</accession>
<keyword evidence="5" id="KW-1185">Reference proteome</keyword>
<evidence type="ECO:0000259" key="3">
    <source>
        <dbReference type="Pfam" id="PF03629"/>
    </source>
</evidence>
<dbReference type="GO" id="GO:0005975">
    <property type="term" value="P:carbohydrate metabolic process"/>
    <property type="evidence" value="ECO:0007669"/>
    <property type="project" value="TreeGrafter"/>
</dbReference>
<reference evidence="4 5" key="1">
    <citation type="submission" date="2020-05" db="EMBL/GenBank/DDBJ databases">
        <title>Mucilaginibacter mali sp. nov.</title>
        <authorList>
            <person name="Kim H.S."/>
            <person name="Lee K.C."/>
            <person name="Suh M.K."/>
            <person name="Kim J.-S."/>
            <person name="Han K.-I."/>
            <person name="Eom M.K."/>
            <person name="Shin Y.K."/>
            <person name="Lee J.-S."/>
        </authorList>
    </citation>
    <scope>NUCLEOTIDE SEQUENCE [LARGE SCALE GENOMIC DNA]</scope>
    <source>
        <strain evidence="4 5">G2-14</strain>
    </source>
</reference>
<dbReference type="InterPro" id="IPR036514">
    <property type="entry name" value="SGNH_hydro_sf"/>
</dbReference>
<dbReference type="Proteomes" id="UP000505355">
    <property type="component" value="Chromosome"/>
</dbReference>
<dbReference type="Gene3D" id="3.40.50.1110">
    <property type="entry name" value="SGNH hydrolase"/>
    <property type="match status" value="1"/>
</dbReference>